<proteinExistence type="predicted"/>
<keyword evidence="6 8" id="KW-1133">Transmembrane helix</keyword>
<feature type="transmembrane region" description="Helical" evidence="8">
    <location>
        <begin position="84"/>
        <end position="103"/>
    </location>
</feature>
<evidence type="ECO:0000256" key="8">
    <source>
        <dbReference type="SAM" id="Phobius"/>
    </source>
</evidence>
<keyword evidence="5 8" id="KW-0812">Transmembrane</keyword>
<feature type="transmembrane region" description="Helical" evidence="8">
    <location>
        <begin position="176"/>
        <end position="194"/>
    </location>
</feature>
<evidence type="ECO:0000256" key="6">
    <source>
        <dbReference type="ARBA" id="ARBA00022989"/>
    </source>
</evidence>
<keyword evidence="10" id="KW-1185">Reference proteome</keyword>
<comment type="subcellular location">
    <subcellularLocation>
        <location evidence="1">Cell membrane</location>
        <topology evidence="1">Multi-pass membrane protein</topology>
    </subcellularLocation>
</comment>
<dbReference type="CDD" id="cd06579">
    <property type="entry name" value="TM_PBP1_transp_AraH_like"/>
    <property type="match status" value="1"/>
</dbReference>
<keyword evidence="7 8" id="KW-0472">Membrane</keyword>
<organism evidence="9 10">
    <name type="scientific">Tessaracoccus antarcticus</name>
    <dbReference type="NCBI Taxonomy" id="2479848"/>
    <lineage>
        <taxon>Bacteria</taxon>
        <taxon>Bacillati</taxon>
        <taxon>Actinomycetota</taxon>
        <taxon>Actinomycetes</taxon>
        <taxon>Propionibacteriales</taxon>
        <taxon>Propionibacteriaceae</taxon>
        <taxon>Tessaracoccus</taxon>
    </lineage>
</organism>
<feature type="transmembrane region" description="Helical" evidence="8">
    <location>
        <begin position="148"/>
        <end position="170"/>
    </location>
</feature>
<sequence>MTATTTAGPQRAPHRRSALPARLASYGTLLGLLVLIMLFTVLDEKGIFLTAGNFTNILEQVAVLAMVASVQTVVMVVGDFDLSVGALASLVGVLVAQLLTAGVPVVPAIAAGLAAGLLAGAINGFLVAYLGLSAFIATLAAMTSFTGLALLLSNGATIFGLPAGFVALGQGRLGPVPMPVIIALALAVMVWFVLSRTVLGRQWYAVGGNAEASRLSGVNTRAVRFSAFLVSGLGSALAGIILTARLASAHPTAGDPLMLSSIAAVFLGVTLSRVGQPTIGGTAVGLGIVGVLGNGLNLLQVNSYVQQVLTGLIIVLAVSLSQIVRRRR</sequence>
<evidence type="ECO:0000313" key="10">
    <source>
        <dbReference type="Proteomes" id="UP000275256"/>
    </source>
</evidence>
<feature type="transmembrane region" description="Helical" evidence="8">
    <location>
        <begin position="57"/>
        <end position="77"/>
    </location>
</feature>
<reference evidence="9 10" key="1">
    <citation type="submission" date="2018-10" db="EMBL/GenBank/DDBJ databases">
        <title>Tessaracoccus antarcticuss sp. nov., isolated from sediment.</title>
        <authorList>
            <person name="Zhou L.Y."/>
            <person name="Du Z.J."/>
        </authorList>
    </citation>
    <scope>NUCLEOTIDE SEQUENCE [LARGE SCALE GENOMIC DNA]</scope>
    <source>
        <strain evidence="9 10">JDX10</strain>
    </source>
</reference>
<feature type="transmembrane region" description="Helical" evidence="8">
    <location>
        <begin position="279"/>
        <end position="298"/>
    </location>
</feature>
<dbReference type="PANTHER" id="PTHR32196:SF21">
    <property type="entry name" value="ABC TRANSPORTER PERMEASE PROTEIN YPHD-RELATED"/>
    <property type="match status" value="1"/>
</dbReference>
<evidence type="ECO:0000256" key="7">
    <source>
        <dbReference type="ARBA" id="ARBA00023136"/>
    </source>
</evidence>
<dbReference type="Proteomes" id="UP000275256">
    <property type="component" value="Unassembled WGS sequence"/>
</dbReference>
<feature type="transmembrane region" description="Helical" evidence="8">
    <location>
        <begin position="109"/>
        <end position="136"/>
    </location>
</feature>
<dbReference type="AlphaFoldDB" id="A0A3M0G4E3"/>
<keyword evidence="2" id="KW-0813">Transport</keyword>
<name>A0A3M0G4E3_9ACTN</name>
<feature type="transmembrane region" description="Helical" evidence="8">
    <location>
        <begin position="304"/>
        <end position="324"/>
    </location>
</feature>
<feature type="transmembrane region" description="Helical" evidence="8">
    <location>
        <begin position="23"/>
        <end position="42"/>
    </location>
</feature>
<accession>A0A3M0G4E3</accession>
<dbReference type="GO" id="GO:0005886">
    <property type="term" value="C:plasma membrane"/>
    <property type="evidence" value="ECO:0007669"/>
    <property type="project" value="UniProtKB-SubCell"/>
</dbReference>
<comment type="caution">
    <text evidence="9">The sequence shown here is derived from an EMBL/GenBank/DDBJ whole genome shotgun (WGS) entry which is preliminary data.</text>
</comment>
<dbReference type="RefSeq" id="WP_121901350.1">
    <property type="nucleotide sequence ID" value="NZ_REFW01000002.1"/>
</dbReference>
<dbReference type="EMBL" id="REFW01000002">
    <property type="protein sequence ID" value="RMB59870.1"/>
    <property type="molecule type" value="Genomic_DNA"/>
</dbReference>
<dbReference type="PANTHER" id="PTHR32196">
    <property type="entry name" value="ABC TRANSPORTER PERMEASE PROTEIN YPHD-RELATED-RELATED"/>
    <property type="match status" value="1"/>
</dbReference>
<dbReference type="InterPro" id="IPR001851">
    <property type="entry name" value="ABC_transp_permease"/>
</dbReference>
<evidence type="ECO:0000256" key="3">
    <source>
        <dbReference type="ARBA" id="ARBA00022475"/>
    </source>
</evidence>
<dbReference type="Pfam" id="PF02653">
    <property type="entry name" value="BPD_transp_2"/>
    <property type="match status" value="1"/>
</dbReference>
<dbReference type="OrthoDB" id="9808136at2"/>
<evidence type="ECO:0000256" key="4">
    <source>
        <dbReference type="ARBA" id="ARBA00022519"/>
    </source>
</evidence>
<keyword evidence="3" id="KW-1003">Cell membrane</keyword>
<dbReference type="GO" id="GO:0022857">
    <property type="term" value="F:transmembrane transporter activity"/>
    <property type="evidence" value="ECO:0007669"/>
    <property type="project" value="InterPro"/>
</dbReference>
<evidence type="ECO:0000313" key="9">
    <source>
        <dbReference type="EMBL" id="RMB59870.1"/>
    </source>
</evidence>
<evidence type="ECO:0000256" key="5">
    <source>
        <dbReference type="ARBA" id="ARBA00022692"/>
    </source>
</evidence>
<protein>
    <submittedName>
        <fullName evidence="9">ABC transporter permease</fullName>
    </submittedName>
</protein>
<keyword evidence="4" id="KW-0997">Cell inner membrane</keyword>
<feature type="transmembrane region" description="Helical" evidence="8">
    <location>
        <begin position="222"/>
        <end position="244"/>
    </location>
</feature>
<evidence type="ECO:0000256" key="1">
    <source>
        <dbReference type="ARBA" id="ARBA00004651"/>
    </source>
</evidence>
<gene>
    <name evidence="9" type="ORF">EAX62_09010</name>
</gene>
<feature type="transmembrane region" description="Helical" evidence="8">
    <location>
        <begin position="256"/>
        <end position="272"/>
    </location>
</feature>
<evidence type="ECO:0000256" key="2">
    <source>
        <dbReference type="ARBA" id="ARBA00022448"/>
    </source>
</evidence>